<sequence>MPLSLSDRQRLRFPIGHAPDIPHASSTIKLFTLTSPGKVGKGRPPLLPRDLKNKMPAPDYSVELELGEPAEQLLEHARLHCGEDDSTRLQAIYELRDIIYERGECDPHRMDDEFLIRFLRARNFIPQRAHRLMVNYYRFKQENSELFEDVYPLKLRHVGDSNVIAVPPYHDQNGRRLLIYRIGCWDPKAVPIDDLFRATILAMELGMLEQRNQILGGLAIFDLADIGTQQAWQITPSIANKIVRLLVSCSPATTHAIHIINHSWLFDKMYNMFKPLLNSTMRSKIFFHGYDVKSLHQHIHPEHLPERYGGVWPDYSYTIWLDSLKNNYAVAKEMISCGYKFHEEELSPEVVKRLKEDDVRLS</sequence>
<dbReference type="InterPro" id="IPR011074">
    <property type="entry name" value="CRAL/TRIO_N_dom"/>
</dbReference>
<dbReference type="STRING" id="66420.A0A194PPJ0"/>
<proteinExistence type="predicted"/>
<gene>
    <name evidence="2" type="ORF">RR46_05901</name>
</gene>
<dbReference type="InterPro" id="IPR001251">
    <property type="entry name" value="CRAL-TRIO_dom"/>
</dbReference>
<dbReference type="PANTHER" id="PTHR10174:SF234">
    <property type="entry name" value="SD01558P"/>
    <property type="match status" value="1"/>
</dbReference>
<dbReference type="GO" id="GO:1902936">
    <property type="term" value="F:phosphatidylinositol bisphosphate binding"/>
    <property type="evidence" value="ECO:0007669"/>
    <property type="project" value="TreeGrafter"/>
</dbReference>
<evidence type="ECO:0000313" key="3">
    <source>
        <dbReference type="Proteomes" id="UP000053268"/>
    </source>
</evidence>
<evidence type="ECO:0000259" key="1">
    <source>
        <dbReference type="PROSITE" id="PS50191"/>
    </source>
</evidence>
<dbReference type="SMART" id="SM01100">
    <property type="entry name" value="CRAL_TRIO_N"/>
    <property type="match status" value="1"/>
</dbReference>
<keyword evidence="3" id="KW-1185">Reference proteome</keyword>
<dbReference type="Gene3D" id="1.10.8.20">
    <property type="entry name" value="N-terminal domain of phosphatidylinositol transfer protein sec14p"/>
    <property type="match status" value="1"/>
</dbReference>
<dbReference type="Gene3D" id="3.40.525.10">
    <property type="entry name" value="CRAL-TRIO lipid binding domain"/>
    <property type="match status" value="1"/>
</dbReference>
<accession>A0A194PPJ0</accession>
<dbReference type="PRINTS" id="PR00180">
    <property type="entry name" value="CRETINALDHBP"/>
</dbReference>
<dbReference type="PANTHER" id="PTHR10174">
    <property type="entry name" value="ALPHA-TOCOPHEROL TRANSFER PROTEIN-RELATED"/>
    <property type="match status" value="1"/>
</dbReference>
<dbReference type="AlphaFoldDB" id="A0A194PPJ0"/>
<dbReference type="Pfam" id="PF00650">
    <property type="entry name" value="CRAL_TRIO"/>
    <property type="match status" value="1"/>
</dbReference>
<protein>
    <submittedName>
        <fullName evidence="2">Clavesin-2</fullName>
    </submittedName>
</protein>
<evidence type="ECO:0000313" key="2">
    <source>
        <dbReference type="EMBL" id="KPI94649.1"/>
    </source>
</evidence>
<dbReference type="CDD" id="cd00170">
    <property type="entry name" value="SEC14"/>
    <property type="match status" value="1"/>
</dbReference>
<dbReference type="SMART" id="SM00516">
    <property type="entry name" value="SEC14"/>
    <property type="match status" value="1"/>
</dbReference>
<reference evidence="2 3" key="1">
    <citation type="journal article" date="2015" name="Nat. Commun.">
        <title>Outbred genome sequencing and CRISPR/Cas9 gene editing in butterflies.</title>
        <authorList>
            <person name="Li X."/>
            <person name="Fan D."/>
            <person name="Zhang W."/>
            <person name="Liu G."/>
            <person name="Zhang L."/>
            <person name="Zhao L."/>
            <person name="Fang X."/>
            <person name="Chen L."/>
            <person name="Dong Y."/>
            <person name="Chen Y."/>
            <person name="Ding Y."/>
            <person name="Zhao R."/>
            <person name="Feng M."/>
            <person name="Zhu Y."/>
            <person name="Feng Y."/>
            <person name="Jiang X."/>
            <person name="Zhu D."/>
            <person name="Xiang H."/>
            <person name="Feng X."/>
            <person name="Li S."/>
            <person name="Wang J."/>
            <person name="Zhang G."/>
            <person name="Kronforst M.R."/>
            <person name="Wang W."/>
        </authorList>
    </citation>
    <scope>NUCLEOTIDE SEQUENCE [LARGE SCALE GENOMIC DNA]</scope>
    <source>
        <strain evidence="2">Ya'a_city_454_Px</strain>
        <tissue evidence="2">Whole body</tissue>
    </source>
</reference>
<dbReference type="PROSITE" id="PS50191">
    <property type="entry name" value="CRAL_TRIO"/>
    <property type="match status" value="1"/>
</dbReference>
<dbReference type="SUPFAM" id="SSF46938">
    <property type="entry name" value="CRAL/TRIO N-terminal domain"/>
    <property type="match status" value="1"/>
</dbReference>
<organism evidence="2 3">
    <name type="scientific">Papilio xuthus</name>
    <name type="common">Asian swallowtail butterfly</name>
    <dbReference type="NCBI Taxonomy" id="66420"/>
    <lineage>
        <taxon>Eukaryota</taxon>
        <taxon>Metazoa</taxon>
        <taxon>Ecdysozoa</taxon>
        <taxon>Arthropoda</taxon>
        <taxon>Hexapoda</taxon>
        <taxon>Insecta</taxon>
        <taxon>Pterygota</taxon>
        <taxon>Neoptera</taxon>
        <taxon>Endopterygota</taxon>
        <taxon>Lepidoptera</taxon>
        <taxon>Glossata</taxon>
        <taxon>Ditrysia</taxon>
        <taxon>Papilionoidea</taxon>
        <taxon>Papilionidae</taxon>
        <taxon>Papilioninae</taxon>
        <taxon>Papilio</taxon>
    </lineage>
</organism>
<dbReference type="EMBL" id="KQ459598">
    <property type="protein sequence ID" value="KPI94649.1"/>
    <property type="molecule type" value="Genomic_DNA"/>
</dbReference>
<dbReference type="Gene3D" id="1.20.5.1200">
    <property type="entry name" value="Alpha-tocopherol transfer"/>
    <property type="match status" value="1"/>
</dbReference>
<dbReference type="GO" id="GO:0016020">
    <property type="term" value="C:membrane"/>
    <property type="evidence" value="ECO:0007669"/>
    <property type="project" value="TreeGrafter"/>
</dbReference>
<dbReference type="InterPro" id="IPR036273">
    <property type="entry name" value="CRAL/TRIO_N_dom_sf"/>
</dbReference>
<dbReference type="InterPro" id="IPR036865">
    <property type="entry name" value="CRAL-TRIO_dom_sf"/>
</dbReference>
<dbReference type="SUPFAM" id="SSF52087">
    <property type="entry name" value="CRAL/TRIO domain"/>
    <property type="match status" value="1"/>
</dbReference>
<dbReference type="Proteomes" id="UP000053268">
    <property type="component" value="Unassembled WGS sequence"/>
</dbReference>
<name>A0A194PPJ0_PAPXU</name>
<feature type="domain" description="CRAL-TRIO" evidence="1">
    <location>
        <begin position="143"/>
        <end position="316"/>
    </location>
</feature>